<dbReference type="RefSeq" id="WP_111875423.1">
    <property type="nucleotide sequence ID" value="NZ_CBCSGC010000002.1"/>
</dbReference>
<protein>
    <recommendedName>
        <fullName evidence="3">Putative hydro-lyase AX018_10028</fullName>
        <ecNumber evidence="3">4.2.1.-</ecNumber>
    </recommendedName>
</protein>
<feature type="compositionally biased region" description="Basic and acidic residues" evidence="4">
    <location>
        <begin position="11"/>
        <end position="20"/>
    </location>
</feature>
<comment type="similarity">
    <text evidence="1 3">Belongs to the D-glutamate cyclase family.</text>
</comment>
<feature type="region of interest" description="Disordered" evidence="4">
    <location>
        <begin position="1"/>
        <end position="43"/>
    </location>
</feature>
<accession>A0A328ZT55</accession>
<dbReference type="FunFam" id="3.30.2040.10:FF:000001">
    <property type="entry name" value="D-glutamate cyclase, mitochondrial"/>
    <property type="match status" value="1"/>
</dbReference>
<dbReference type="PANTHER" id="PTHR32022:SF10">
    <property type="entry name" value="D-GLUTAMATE CYCLASE, MITOCHONDRIAL"/>
    <property type="match status" value="1"/>
</dbReference>
<evidence type="ECO:0000313" key="5">
    <source>
        <dbReference type="EMBL" id="RAR86047.1"/>
    </source>
</evidence>
<dbReference type="EC" id="4.2.1.-" evidence="3"/>
<dbReference type="InterPro" id="IPR016938">
    <property type="entry name" value="UPF0317"/>
</dbReference>
<dbReference type="EMBL" id="QLTA01000002">
    <property type="protein sequence ID" value="RAR86047.1"/>
    <property type="molecule type" value="Genomic_DNA"/>
</dbReference>
<dbReference type="Gene3D" id="3.40.1640.10">
    <property type="entry name" value="PSTPO5379-like"/>
    <property type="match status" value="1"/>
</dbReference>
<organism evidence="5 6">
    <name type="scientific">Paracidovorax anthurii</name>
    <dbReference type="NCBI Taxonomy" id="78229"/>
    <lineage>
        <taxon>Bacteria</taxon>
        <taxon>Pseudomonadati</taxon>
        <taxon>Pseudomonadota</taxon>
        <taxon>Betaproteobacteria</taxon>
        <taxon>Burkholderiales</taxon>
        <taxon>Comamonadaceae</taxon>
        <taxon>Paracidovorax</taxon>
    </lineage>
</organism>
<evidence type="ECO:0000256" key="2">
    <source>
        <dbReference type="ARBA" id="ARBA00023239"/>
    </source>
</evidence>
<evidence type="ECO:0000313" key="6">
    <source>
        <dbReference type="Proteomes" id="UP000248856"/>
    </source>
</evidence>
<gene>
    <name evidence="5" type="ORF">AX018_10028</name>
</gene>
<keyword evidence="2 3" id="KW-0456">Lyase</keyword>
<name>A0A328ZT55_9BURK</name>
<dbReference type="Proteomes" id="UP000248856">
    <property type="component" value="Unassembled WGS sequence"/>
</dbReference>
<dbReference type="NCBIfam" id="NF003969">
    <property type="entry name" value="PRK05463.1"/>
    <property type="match status" value="1"/>
</dbReference>
<dbReference type="Gene3D" id="3.30.2040.10">
    <property type="entry name" value="PSTPO5379-like domain"/>
    <property type="match status" value="1"/>
</dbReference>
<keyword evidence="6" id="KW-1185">Reference proteome</keyword>
<dbReference type="SUPFAM" id="SSF160920">
    <property type="entry name" value="PSTPO5379-like"/>
    <property type="match status" value="1"/>
</dbReference>
<evidence type="ECO:0000256" key="4">
    <source>
        <dbReference type="SAM" id="MobiDB-lite"/>
    </source>
</evidence>
<sequence>MTTTSTPSSARAEHTDRTPDADTTELNAQSSGREVRAAARAGRLHSHTSGLASEHVQVNLAILPRALAADFQRYCELNPRPCPVLCVSEPGSPTLPALGEGIDLRTDVPRYGVWRDGVLVDSPTDLSAWWRDDLVAFAIGCSFSFEHALLAEGIALRHVDEGRNVAMYRTNVQTEPCGVFHGPMVVSMRPLPAADAERAARITARTPQVHGAPVHMGDPARIGIADLSRPDYGDAVAIHPGEVPVFWACGVTPQAAIAAARLPFCITHAPGCMLVTDLLNRDLAMA</sequence>
<dbReference type="GO" id="GO:0016829">
    <property type="term" value="F:lyase activity"/>
    <property type="evidence" value="ECO:0007669"/>
    <property type="project" value="UniProtKB-KW"/>
</dbReference>
<evidence type="ECO:0000256" key="3">
    <source>
        <dbReference type="HAMAP-Rule" id="MF_01830"/>
    </source>
</evidence>
<comment type="caution">
    <text evidence="5">The sequence shown here is derived from an EMBL/GenBank/DDBJ whole genome shotgun (WGS) entry which is preliminary data.</text>
</comment>
<dbReference type="PANTHER" id="PTHR32022">
    <property type="entry name" value="D-GLUTAMATE CYCLASE, MITOCHONDRIAL"/>
    <property type="match status" value="1"/>
</dbReference>
<evidence type="ECO:0000256" key="1">
    <source>
        <dbReference type="ARBA" id="ARBA00007896"/>
    </source>
</evidence>
<dbReference type="InterPro" id="IPR009906">
    <property type="entry name" value="D-Glu_cyclase"/>
</dbReference>
<dbReference type="PIRSF" id="PIRSF029755">
    <property type="entry name" value="UCP029755"/>
    <property type="match status" value="1"/>
</dbReference>
<dbReference type="InterPro" id="IPR038021">
    <property type="entry name" value="Putative_hydro-lyase"/>
</dbReference>
<proteinExistence type="inferred from homology"/>
<dbReference type="AlphaFoldDB" id="A0A328ZT55"/>
<dbReference type="OrthoDB" id="149585at2"/>
<dbReference type="Pfam" id="PF07286">
    <property type="entry name" value="D-Glu_cyclase"/>
    <property type="match status" value="1"/>
</dbReference>
<dbReference type="HAMAP" id="MF_01830">
    <property type="entry name" value="Hydro_lyase"/>
    <property type="match status" value="1"/>
</dbReference>
<reference evidence="5 6" key="1">
    <citation type="submission" date="2018-06" db="EMBL/GenBank/DDBJ databases">
        <title>Genomic Encyclopedia of Archaeal and Bacterial Type Strains, Phase II (KMG-II): from individual species to whole genera.</title>
        <authorList>
            <person name="Goeker M."/>
        </authorList>
    </citation>
    <scope>NUCLEOTIDE SEQUENCE [LARGE SCALE GENOMIC DNA]</scope>
    <source>
        <strain evidence="5 6">CFPB 3232</strain>
    </source>
</reference>